<comment type="caution">
    <text evidence="1">The sequence shown here is derived from an EMBL/GenBank/DDBJ whole genome shotgun (WGS) entry which is preliminary data.</text>
</comment>
<name>A0ACB8YSQ1_9ASTR</name>
<gene>
    <name evidence="1" type="ORF">L1987_81844</name>
</gene>
<proteinExistence type="predicted"/>
<reference evidence="1 2" key="2">
    <citation type="journal article" date="2022" name="Mol. Ecol. Resour.">
        <title>The genomes of chicory, endive, great burdock and yacon provide insights into Asteraceae paleo-polyploidization history and plant inulin production.</title>
        <authorList>
            <person name="Fan W."/>
            <person name="Wang S."/>
            <person name="Wang H."/>
            <person name="Wang A."/>
            <person name="Jiang F."/>
            <person name="Liu H."/>
            <person name="Zhao H."/>
            <person name="Xu D."/>
            <person name="Zhang Y."/>
        </authorList>
    </citation>
    <scope>NUCLEOTIDE SEQUENCE [LARGE SCALE GENOMIC DNA]</scope>
    <source>
        <strain evidence="2">cv. Yunnan</strain>
        <tissue evidence="1">Leaves</tissue>
    </source>
</reference>
<reference evidence="2" key="1">
    <citation type="journal article" date="2022" name="Mol. Ecol. Resour.">
        <title>The genomes of chicory, endive, great burdock and yacon provide insights into Asteraceae palaeo-polyploidization history and plant inulin production.</title>
        <authorList>
            <person name="Fan W."/>
            <person name="Wang S."/>
            <person name="Wang H."/>
            <person name="Wang A."/>
            <person name="Jiang F."/>
            <person name="Liu H."/>
            <person name="Zhao H."/>
            <person name="Xu D."/>
            <person name="Zhang Y."/>
        </authorList>
    </citation>
    <scope>NUCLEOTIDE SEQUENCE [LARGE SCALE GENOMIC DNA]</scope>
    <source>
        <strain evidence="2">cv. Yunnan</strain>
    </source>
</reference>
<organism evidence="1 2">
    <name type="scientific">Smallanthus sonchifolius</name>
    <dbReference type="NCBI Taxonomy" id="185202"/>
    <lineage>
        <taxon>Eukaryota</taxon>
        <taxon>Viridiplantae</taxon>
        <taxon>Streptophyta</taxon>
        <taxon>Embryophyta</taxon>
        <taxon>Tracheophyta</taxon>
        <taxon>Spermatophyta</taxon>
        <taxon>Magnoliopsida</taxon>
        <taxon>eudicotyledons</taxon>
        <taxon>Gunneridae</taxon>
        <taxon>Pentapetalae</taxon>
        <taxon>asterids</taxon>
        <taxon>campanulids</taxon>
        <taxon>Asterales</taxon>
        <taxon>Asteraceae</taxon>
        <taxon>Asteroideae</taxon>
        <taxon>Heliantheae alliance</taxon>
        <taxon>Millerieae</taxon>
        <taxon>Smallanthus</taxon>
    </lineage>
</organism>
<evidence type="ECO:0000313" key="1">
    <source>
        <dbReference type="EMBL" id="KAI3688136.1"/>
    </source>
</evidence>
<evidence type="ECO:0000313" key="2">
    <source>
        <dbReference type="Proteomes" id="UP001056120"/>
    </source>
</evidence>
<keyword evidence="2" id="KW-1185">Reference proteome</keyword>
<accession>A0ACB8YSQ1</accession>
<dbReference type="EMBL" id="CM042044">
    <property type="protein sequence ID" value="KAI3688136.1"/>
    <property type="molecule type" value="Genomic_DNA"/>
</dbReference>
<dbReference type="Proteomes" id="UP001056120">
    <property type="component" value="Linkage Group LG27"/>
</dbReference>
<protein>
    <submittedName>
        <fullName evidence="1">Uncharacterized protein</fullName>
    </submittedName>
</protein>
<sequence>MSLARAGDTRWSSHEKTIVRLLALYPSVIDVLDYIETSTEIGAHRSQANGLQIYMKTFNFVFYLHLMKHILGVTNTLCEALQRKNQDILNVTELVKSTKEELQRYRLEGFDSLLKDVTSFCDKYEIEMVNIEDEYVDPKYRRRKTGITNRHHYMVNSFNTVLDLQIQEFGNRFNEVLLSIVEVSSILILPELRARPCSLVYASFSGGSQAYCMKSLHAVRKILVTQVALVLGMSCMNL</sequence>